<sequence>MKGLSNVIMLVIILIIILSVFIPLGIEFMYFPQNNQEILFSKESYNYYHCLICQDIASGFLKISYSTQKVDGVYKVILTFCLAKGVGGIPICKINITEIFYYNQGHWCVVKLSYPIIISISYSPHSIIFYLNELSDLAIVTNYGNLIFIVPCSST</sequence>
<dbReference type="EMBL" id="WFIY01000004">
    <property type="protein sequence ID" value="MUM65732.1"/>
    <property type="molecule type" value="Genomic_DNA"/>
</dbReference>
<evidence type="ECO:0000313" key="2">
    <source>
        <dbReference type="EMBL" id="MUM65732.1"/>
    </source>
</evidence>
<organism evidence="2 3">
    <name type="scientific">Acidianus infernus</name>
    <dbReference type="NCBI Taxonomy" id="12915"/>
    <lineage>
        <taxon>Archaea</taxon>
        <taxon>Thermoproteota</taxon>
        <taxon>Thermoprotei</taxon>
        <taxon>Sulfolobales</taxon>
        <taxon>Sulfolobaceae</taxon>
        <taxon>Acidianus</taxon>
    </lineage>
</organism>
<proteinExistence type="predicted"/>
<reference evidence="2 3" key="1">
    <citation type="submission" date="2019-10" db="EMBL/GenBank/DDBJ databases">
        <title>Genome Sequences from Six Type Strain Members of the Archaeal Family Sulfolobaceae: Acidianus ambivalens, Acidianus infernus, Metallosphaera prunae, Stygiolobus azoricus, Sulfolobus metallicus, and Sulfurisphaera ohwakuensis.</title>
        <authorList>
            <person name="Counts J.A."/>
            <person name="Kelly R.M."/>
        </authorList>
    </citation>
    <scope>NUCLEOTIDE SEQUENCE [LARGE SCALE GENOMIC DNA]</scope>
    <source>
        <strain evidence="2 3">DSM 3191</strain>
    </source>
</reference>
<keyword evidence="1" id="KW-0812">Transmembrane</keyword>
<dbReference type="OrthoDB" id="375253at2157"/>
<accession>A0A6A9QEL8</accession>
<keyword evidence="1" id="KW-0472">Membrane</keyword>
<evidence type="ECO:0000313" key="3">
    <source>
        <dbReference type="Proteomes" id="UP000440125"/>
    </source>
</evidence>
<protein>
    <submittedName>
        <fullName evidence="2">Uncharacterized protein</fullName>
    </submittedName>
</protein>
<dbReference type="Proteomes" id="UP000440125">
    <property type="component" value="Unassembled WGS sequence"/>
</dbReference>
<dbReference type="RefSeq" id="WP_155864152.1">
    <property type="nucleotide sequence ID" value="NZ_WFIY01000004.1"/>
</dbReference>
<comment type="caution">
    <text evidence="2">The sequence shown here is derived from an EMBL/GenBank/DDBJ whole genome shotgun (WGS) entry which is preliminary data.</text>
</comment>
<gene>
    <name evidence="2" type="ORF">D1867_10865</name>
</gene>
<keyword evidence="3" id="KW-1185">Reference proteome</keyword>
<keyword evidence="1" id="KW-1133">Transmembrane helix</keyword>
<name>A0A6A9QEL8_ACIIN</name>
<dbReference type="AlphaFoldDB" id="A0A6A9QEL8"/>
<feature type="transmembrane region" description="Helical" evidence="1">
    <location>
        <begin position="7"/>
        <end position="31"/>
    </location>
</feature>
<evidence type="ECO:0000256" key="1">
    <source>
        <dbReference type="SAM" id="Phobius"/>
    </source>
</evidence>